<dbReference type="PANTHER" id="PTHR37174">
    <property type="entry name" value="FORKHEAD-ASSOCIATED DOMAIN PROTEIN"/>
    <property type="match status" value="1"/>
</dbReference>
<proteinExistence type="predicted"/>
<dbReference type="PANTHER" id="PTHR37174:SF2">
    <property type="entry name" value="FORKHEAD-ASSOCIATED DOMAIN PROTEIN"/>
    <property type="match status" value="1"/>
</dbReference>
<feature type="coiled-coil region" evidence="1">
    <location>
        <begin position="101"/>
        <end position="128"/>
    </location>
</feature>
<protein>
    <submittedName>
        <fullName evidence="2">Uncharacterized protein</fullName>
    </submittedName>
</protein>
<dbReference type="OrthoDB" id="772275at2759"/>
<dbReference type="EMBL" id="KZ305074">
    <property type="protein sequence ID" value="PIA30079.1"/>
    <property type="molecule type" value="Genomic_DNA"/>
</dbReference>
<organism evidence="2 3">
    <name type="scientific">Aquilegia coerulea</name>
    <name type="common">Rocky mountain columbine</name>
    <dbReference type="NCBI Taxonomy" id="218851"/>
    <lineage>
        <taxon>Eukaryota</taxon>
        <taxon>Viridiplantae</taxon>
        <taxon>Streptophyta</taxon>
        <taxon>Embryophyta</taxon>
        <taxon>Tracheophyta</taxon>
        <taxon>Spermatophyta</taxon>
        <taxon>Magnoliopsida</taxon>
        <taxon>Ranunculales</taxon>
        <taxon>Ranunculaceae</taxon>
        <taxon>Thalictroideae</taxon>
        <taxon>Aquilegia</taxon>
    </lineage>
</organism>
<accession>A0A2G5CFP9</accession>
<name>A0A2G5CFP9_AQUCA</name>
<gene>
    <name evidence="2" type="ORF">AQUCO_05700056v1</name>
</gene>
<evidence type="ECO:0000313" key="3">
    <source>
        <dbReference type="Proteomes" id="UP000230069"/>
    </source>
</evidence>
<keyword evidence="1" id="KW-0175">Coiled coil</keyword>
<feature type="coiled-coil region" evidence="1">
    <location>
        <begin position="40"/>
        <end position="74"/>
    </location>
</feature>
<reference evidence="2 3" key="1">
    <citation type="submission" date="2017-09" db="EMBL/GenBank/DDBJ databases">
        <title>WGS assembly of Aquilegia coerulea Goldsmith.</title>
        <authorList>
            <person name="Hodges S."/>
            <person name="Kramer E."/>
            <person name="Nordborg M."/>
            <person name="Tomkins J."/>
            <person name="Borevitz J."/>
            <person name="Derieg N."/>
            <person name="Yan J."/>
            <person name="Mihaltcheva S."/>
            <person name="Hayes R.D."/>
            <person name="Rokhsar D."/>
        </authorList>
    </citation>
    <scope>NUCLEOTIDE SEQUENCE [LARGE SCALE GENOMIC DNA]</scope>
    <source>
        <strain evidence="3">cv. Goldsmith</strain>
    </source>
</reference>
<dbReference type="Proteomes" id="UP000230069">
    <property type="component" value="Unassembled WGS sequence"/>
</dbReference>
<sequence length="286" mass="33137">MVSLMNTTTATTTMFIPQRRRRSVIMSANLRNTELLTNQLHQLHSEAEKTRDKASNARLRLMRLSEAAMKLQQQAATDVRIGRENEARELLVQKRKVMQALEKSKSRIEMLDELLAKLNEAISAKETQLVGNVSSGLEFGRDNTSSNVRIISPKEDNFDLLNEEQNIEPVISEHSEDCDLQSFVEYYPDNPFNQQKENIDETSLSLEIQSEPELVNNLKDISSYEEFLENLDKQLNPIEVELTRFLRFSSLVLESEEKPKNSKMQQAQEILENVQRIRKRYCYLNI</sequence>
<dbReference type="AlphaFoldDB" id="A0A2G5CFP9"/>
<evidence type="ECO:0000313" key="2">
    <source>
        <dbReference type="EMBL" id="PIA30079.1"/>
    </source>
</evidence>
<keyword evidence="3" id="KW-1185">Reference proteome</keyword>
<evidence type="ECO:0000256" key="1">
    <source>
        <dbReference type="SAM" id="Coils"/>
    </source>
</evidence>